<dbReference type="InterPro" id="IPR016169">
    <property type="entry name" value="FAD-bd_PCMH_sub2"/>
</dbReference>
<dbReference type="EMBL" id="MH238349">
    <property type="protein sequence ID" value="AYE56103.1"/>
    <property type="molecule type" value="mRNA"/>
</dbReference>
<sequence>MYTDVHKVFTFSCFLLLVSSCHCLTLESFISCFSSEFPSDEPIFSVLHDPRNASYQPLLESTIHNLRFLKSPKPLAIITPFRYSHVQAAVVCCKQVRLQIRIRSGGHDYEGLSYRSEVPFIILDLRNLRSITVDIEDSSAWVESGATSGELYYQIAMKSPIHAFPAGIYSTVGVGGHFSGGGFGTMLRKYGLAADNIIDAYIVDAKGRLLNRESMGKDLFWAIRGGGGASFGVIVAWKIKLVHVPPVVTVFDLPKTFEEGAIDLIHKWQNVGPEVSEDLFLAVSVMADASGGNKTIMAGFTSLFLGTADLLLKEMEERFPELGLRTEHCSEMSWINAVMHFSGYPSGETISALKNGEAPLPKNCVATNSDFVQEPLSVSALEKLWNFCLEERNTPIILMLPHGGMMSKISETETPFPYRQGVIYSLIYEVVWDCQDDYFSEEYISSLRRFHDHLTPHVLKHPRGTFLNTRNLDTGKHDNYDITYSKAKEWGLKYFKKNFRRLAIIKGEVDAENFFHFEQSIPPLVSIDEL</sequence>
<dbReference type="InterPro" id="IPR016166">
    <property type="entry name" value="FAD-bd_PCMH"/>
</dbReference>
<feature type="signal peptide" evidence="10">
    <location>
        <begin position="1"/>
        <end position="23"/>
    </location>
</feature>
<reference evidence="12" key="1">
    <citation type="journal article" date="2019" name="Plant J.">
        <title>Completion of the canonical pathway for assembly of anticancer drugs vincristine/vinblastine in Catharanthus roseus.</title>
        <authorList>
            <person name="Qu Y."/>
            <person name="Safonova O."/>
            <person name="Luca V."/>
        </authorList>
    </citation>
    <scope>NUCLEOTIDE SEQUENCE</scope>
</reference>
<dbReference type="AlphaFoldDB" id="A0A499S8N0"/>
<dbReference type="FunFam" id="3.30.43.10:FF:000004">
    <property type="entry name" value="Berberine bridge enzyme-like 15"/>
    <property type="match status" value="1"/>
</dbReference>
<name>A0A499S8N0_9GENT</name>
<dbReference type="Gene3D" id="3.30.465.10">
    <property type="match status" value="1"/>
</dbReference>
<protein>
    <submittedName>
        <fullName evidence="12">O-acetylstemmadenine oxidase</fullName>
    </submittedName>
</protein>
<gene>
    <name evidence="12" type="primary">ASO</name>
</gene>
<dbReference type="PROSITE" id="PS51387">
    <property type="entry name" value="FAD_PCMH"/>
    <property type="match status" value="1"/>
</dbReference>
<evidence type="ECO:0000313" key="12">
    <source>
        <dbReference type="EMBL" id="AYE56103.1"/>
    </source>
</evidence>
<evidence type="ECO:0000256" key="1">
    <source>
        <dbReference type="ARBA" id="ARBA00001974"/>
    </source>
</evidence>
<evidence type="ECO:0000256" key="10">
    <source>
        <dbReference type="SAM" id="SignalP"/>
    </source>
</evidence>
<dbReference type="Pfam" id="PF01565">
    <property type="entry name" value="FAD_binding_4"/>
    <property type="match status" value="1"/>
</dbReference>
<keyword evidence="6 10" id="KW-0732">Signal</keyword>
<dbReference type="Pfam" id="PF08031">
    <property type="entry name" value="BBE"/>
    <property type="match status" value="1"/>
</dbReference>
<evidence type="ECO:0000256" key="2">
    <source>
        <dbReference type="ARBA" id="ARBA00004913"/>
    </source>
</evidence>
<feature type="domain" description="FAD-binding PCMH-type" evidence="11">
    <location>
        <begin position="70"/>
        <end position="244"/>
    </location>
</feature>
<proteinExistence type="evidence at transcript level"/>
<dbReference type="GO" id="GO:0016491">
    <property type="term" value="F:oxidoreductase activity"/>
    <property type="evidence" value="ECO:0007669"/>
    <property type="project" value="InterPro"/>
</dbReference>
<dbReference type="InterPro" id="IPR006094">
    <property type="entry name" value="Oxid_FAD_bind_N"/>
</dbReference>
<comment type="similarity">
    <text evidence="3">Belongs to the oxygen-dependent FAD-linked oxidoreductase family.</text>
</comment>
<keyword evidence="9" id="KW-0325">Glycoprotein</keyword>
<dbReference type="PANTHER" id="PTHR32448">
    <property type="entry name" value="OS08G0158400 PROTEIN"/>
    <property type="match status" value="1"/>
</dbReference>
<dbReference type="InterPro" id="IPR012951">
    <property type="entry name" value="BBE"/>
</dbReference>
<dbReference type="GO" id="GO:0071949">
    <property type="term" value="F:FAD binding"/>
    <property type="evidence" value="ECO:0007669"/>
    <property type="project" value="InterPro"/>
</dbReference>
<evidence type="ECO:0000256" key="8">
    <source>
        <dbReference type="ARBA" id="ARBA00023157"/>
    </source>
</evidence>
<keyword evidence="5" id="KW-0285">Flavoprotein</keyword>
<dbReference type="Gene3D" id="3.40.462.20">
    <property type="match status" value="1"/>
</dbReference>
<dbReference type="Gene3D" id="3.30.43.10">
    <property type="entry name" value="Uridine Diphospho-n-acetylenolpyruvylglucosamine Reductase, domain 2"/>
    <property type="match status" value="1"/>
</dbReference>
<dbReference type="InterPro" id="IPR016167">
    <property type="entry name" value="FAD-bd_PCMH_sub1"/>
</dbReference>
<evidence type="ECO:0000256" key="7">
    <source>
        <dbReference type="ARBA" id="ARBA00022827"/>
    </source>
</evidence>
<dbReference type="PROSITE" id="PS51257">
    <property type="entry name" value="PROKAR_LIPOPROTEIN"/>
    <property type="match status" value="1"/>
</dbReference>
<evidence type="ECO:0000256" key="5">
    <source>
        <dbReference type="ARBA" id="ARBA00022630"/>
    </source>
</evidence>
<evidence type="ECO:0000256" key="3">
    <source>
        <dbReference type="ARBA" id="ARBA00005466"/>
    </source>
</evidence>
<evidence type="ECO:0000256" key="6">
    <source>
        <dbReference type="ARBA" id="ARBA00022729"/>
    </source>
</evidence>
<accession>A0A499S8N0</accession>
<keyword evidence="4" id="KW-0017">Alkaloid metabolism</keyword>
<dbReference type="InterPro" id="IPR036318">
    <property type="entry name" value="FAD-bd_PCMH-like_sf"/>
</dbReference>
<organism evidence="12">
    <name type="scientific">Amsonia hubrichtii</name>
    <dbReference type="NCBI Taxonomy" id="946328"/>
    <lineage>
        <taxon>Eukaryota</taxon>
        <taxon>Viridiplantae</taxon>
        <taxon>Streptophyta</taxon>
        <taxon>Embryophyta</taxon>
        <taxon>Tracheophyta</taxon>
        <taxon>Spermatophyta</taxon>
        <taxon>Magnoliopsida</taxon>
        <taxon>eudicotyledons</taxon>
        <taxon>Gunneridae</taxon>
        <taxon>Pentapetalae</taxon>
        <taxon>asterids</taxon>
        <taxon>lamiids</taxon>
        <taxon>Gentianales</taxon>
        <taxon>Apocynaceae</taxon>
        <taxon>Rauvolfioideae</taxon>
        <taxon>Amsonieae</taxon>
        <taxon>Amsonia</taxon>
    </lineage>
</organism>
<evidence type="ECO:0000256" key="4">
    <source>
        <dbReference type="ARBA" id="ARBA00022589"/>
    </source>
</evidence>
<dbReference type="SUPFAM" id="SSF56176">
    <property type="entry name" value="FAD-binding/transporter-associated domain-like"/>
    <property type="match status" value="1"/>
</dbReference>
<keyword evidence="8" id="KW-1015">Disulfide bond</keyword>
<evidence type="ECO:0000259" key="11">
    <source>
        <dbReference type="PROSITE" id="PS51387"/>
    </source>
</evidence>
<comment type="pathway">
    <text evidence="2">Alkaloid biosynthesis.</text>
</comment>
<feature type="chain" id="PRO_5020036085" evidence="10">
    <location>
        <begin position="24"/>
        <end position="530"/>
    </location>
</feature>
<comment type="cofactor">
    <cofactor evidence="1">
        <name>FAD</name>
        <dbReference type="ChEBI" id="CHEBI:57692"/>
    </cofactor>
</comment>
<keyword evidence="7" id="KW-0274">FAD</keyword>
<evidence type="ECO:0000256" key="9">
    <source>
        <dbReference type="ARBA" id="ARBA00023180"/>
    </source>
</evidence>